<dbReference type="GO" id="GO:0005886">
    <property type="term" value="C:plasma membrane"/>
    <property type="evidence" value="ECO:0007669"/>
    <property type="project" value="UniProtKB-SubCell"/>
</dbReference>
<dbReference type="Proteomes" id="UP000275256">
    <property type="component" value="Unassembled WGS sequence"/>
</dbReference>
<dbReference type="GO" id="GO:1903785">
    <property type="term" value="P:L-valine transmembrane transport"/>
    <property type="evidence" value="ECO:0007669"/>
    <property type="project" value="TreeGrafter"/>
</dbReference>
<dbReference type="OrthoDB" id="3181706at2"/>
<dbReference type="InterPro" id="IPR011606">
    <property type="entry name" value="Brnchd-chn_aa_trnsp_permease"/>
</dbReference>
<evidence type="ECO:0000256" key="2">
    <source>
        <dbReference type="ARBA" id="ARBA00010735"/>
    </source>
</evidence>
<dbReference type="PANTHER" id="PTHR34979:SF1">
    <property type="entry name" value="INNER MEMBRANE PROTEIN YGAZ"/>
    <property type="match status" value="1"/>
</dbReference>
<evidence type="ECO:0000256" key="1">
    <source>
        <dbReference type="ARBA" id="ARBA00004651"/>
    </source>
</evidence>
<dbReference type="Pfam" id="PF03591">
    <property type="entry name" value="AzlC"/>
    <property type="match status" value="1"/>
</dbReference>
<evidence type="ECO:0000313" key="10">
    <source>
        <dbReference type="Proteomes" id="UP000275256"/>
    </source>
</evidence>
<evidence type="ECO:0000256" key="5">
    <source>
        <dbReference type="ARBA" id="ARBA00022692"/>
    </source>
</evidence>
<feature type="transmembrane region" description="Helical" evidence="8">
    <location>
        <begin position="142"/>
        <end position="162"/>
    </location>
</feature>
<feature type="transmembrane region" description="Helical" evidence="8">
    <location>
        <begin position="168"/>
        <end position="185"/>
    </location>
</feature>
<protein>
    <submittedName>
        <fullName evidence="9">Branched-chain amino acid ABC transporter permease</fullName>
    </submittedName>
</protein>
<dbReference type="PANTHER" id="PTHR34979">
    <property type="entry name" value="INNER MEMBRANE PROTEIN YGAZ"/>
    <property type="match status" value="1"/>
</dbReference>
<accession>A0A3M0GSP3</accession>
<evidence type="ECO:0000256" key="3">
    <source>
        <dbReference type="ARBA" id="ARBA00022448"/>
    </source>
</evidence>
<comment type="similarity">
    <text evidence="2">Belongs to the AzlC family.</text>
</comment>
<keyword evidence="6 8" id="KW-1133">Transmembrane helix</keyword>
<proteinExistence type="inferred from homology"/>
<feature type="transmembrane region" description="Helical" evidence="8">
    <location>
        <begin position="197"/>
        <end position="230"/>
    </location>
</feature>
<keyword evidence="10" id="KW-1185">Reference proteome</keyword>
<evidence type="ECO:0000256" key="7">
    <source>
        <dbReference type="ARBA" id="ARBA00023136"/>
    </source>
</evidence>
<dbReference type="AlphaFoldDB" id="A0A3M0GSP3"/>
<gene>
    <name evidence="9" type="ORF">EAX62_10815</name>
</gene>
<keyword evidence="4" id="KW-1003">Cell membrane</keyword>
<sequence length="238" mass="25258">MNESSVVEHPVARRSEVRAGVRASLAAGLGLFPLGVAFGLLVINSGLSWWVAPALSVAVFAGSMELLLVGLLVAATPLATIALTTLLVNFRHVFYAFSFPLQVVRHPVARAYSVYALIDEAWAITNARPQGWTSWRLVSMQLALQGYWLVGGLVGVVAARLINRPIEGLGFALCALFVTLALDAFRSRRQVPPVVLAGLSFTVAVVVAPGSALFVALLLFVGALVAFHLLSGRSDARA</sequence>
<evidence type="ECO:0000256" key="4">
    <source>
        <dbReference type="ARBA" id="ARBA00022475"/>
    </source>
</evidence>
<feature type="transmembrane region" description="Helical" evidence="8">
    <location>
        <begin position="23"/>
        <end position="47"/>
    </location>
</feature>
<evidence type="ECO:0000313" key="9">
    <source>
        <dbReference type="EMBL" id="RMB60336.1"/>
    </source>
</evidence>
<evidence type="ECO:0000256" key="6">
    <source>
        <dbReference type="ARBA" id="ARBA00022989"/>
    </source>
</evidence>
<keyword evidence="7 8" id="KW-0472">Membrane</keyword>
<reference evidence="9 10" key="1">
    <citation type="submission" date="2018-10" db="EMBL/GenBank/DDBJ databases">
        <title>Tessaracoccus antarcticuss sp. nov., isolated from sediment.</title>
        <authorList>
            <person name="Zhou L.Y."/>
            <person name="Du Z.J."/>
        </authorList>
    </citation>
    <scope>NUCLEOTIDE SEQUENCE [LARGE SCALE GENOMIC DNA]</scope>
    <source>
        <strain evidence="9 10">JDX10</strain>
    </source>
</reference>
<evidence type="ECO:0000256" key="8">
    <source>
        <dbReference type="SAM" id="Phobius"/>
    </source>
</evidence>
<dbReference type="EMBL" id="REFW01000002">
    <property type="protein sequence ID" value="RMB60336.1"/>
    <property type="molecule type" value="Genomic_DNA"/>
</dbReference>
<comment type="subcellular location">
    <subcellularLocation>
        <location evidence="1">Cell membrane</location>
        <topology evidence="1">Multi-pass membrane protein</topology>
    </subcellularLocation>
</comment>
<organism evidence="9 10">
    <name type="scientific">Tessaracoccus antarcticus</name>
    <dbReference type="NCBI Taxonomy" id="2479848"/>
    <lineage>
        <taxon>Bacteria</taxon>
        <taxon>Bacillati</taxon>
        <taxon>Actinomycetota</taxon>
        <taxon>Actinomycetes</taxon>
        <taxon>Propionibacteriales</taxon>
        <taxon>Propionibacteriaceae</taxon>
        <taxon>Tessaracoccus</taxon>
    </lineage>
</organism>
<keyword evidence="3" id="KW-0813">Transport</keyword>
<name>A0A3M0GSP3_9ACTN</name>
<comment type="caution">
    <text evidence="9">The sequence shown here is derived from an EMBL/GenBank/DDBJ whole genome shotgun (WGS) entry which is preliminary data.</text>
</comment>
<dbReference type="RefSeq" id="WP_121901816.1">
    <property type="nucleotide sequence ID" value="NZ_REFW01000002.1"/>
</dbReference>
<feature type="transmembrane region" description="Helical" evidence="8">
    <location>
        <begin position="67"/>
        <end position="88"/>
    </location>
</feature>
<keyword evidence="5 8" id="KW-0812">Transmembrane</keyword>